<sequence length="240" mass="25952">MRTRLASYNIRKCLGSDRQRLPGRTLDVINALSADVVALQEVDRRYAPRPFALPPGLIAAQTDFAPVDAAQSPESLGWHGQTVLLRRGLVAQRIERLELPALEPRGALAVEVAGGGAPYRVVCVHLGLMRRWRRLQLAAIREALAGHADMPTVILGDFNEWSVSGGMEPLTDAFHVHAPGRSFPASQPIGRLDRVALGMGLHLLDAGVLDTPLARVASDHLPIWADVRMDAKARQPAAAG</sequence>
<gene>
    <name evidence="2" type="ORF">GS660_03520</name>
</gene>
<evidence type="ECO:0000313" key="3">
    <source>
        <dbReference type="Proteomes" id="UP000477083"/>
    </source>
</evidence>
<dbReference type="Pfam" id="PF03372">
    <property type="entry name" value="Exo_endo_phos"/>
    <property type="match status" value="1"/>
</dbReference>
<name>A0A6L8VEM8_9RHOB</name>
<dbReference type="PANTHER" id="PTHR14859">
    <property type="entry name" value="CALCOFLUOR WHITE HYPERSENSITIVE PROTEIN PRECURSOR"/>
    <property type="match status" value="1"/>
</dbReference>
<dbReference type="AlphaFoldDB" id="A0A6L8VEM8"/>
<keyword evidence="2" id="KW-0378">Hydrolase</keyword>
<organism evidence="2 3">
    <name type="scientific">Frigidibacter albus</name>
    <dbReference type="NCBI Taxonomy" id="1465486"/>
    <lineage>
        <taxon>Bacteria</taxon>
        <taxon>Pseudomonadati</taxon>
        <taxon>Pseudomonadota</taxon>
        <taxon>Alphaproteobacteria</taxon>
        <taxon>Rhodobacterales</taxon>
        <taxon>Paracoccaceae</taxon>
        <taxon>Frigidibacter</taxon>
    </lineage>
</organism>
<comment type="caution">
    <text evidence="2">The sequence shown here is derived from an EMBL/GenBank/DDBJ whole genome shotgun (WGS) entry which is preliminary data.</text>
</comment>
<dbReference type="InterPro" id="IPR051916">
    <property type="entry name" value="GPI-anchor_lipid_remodeler"/>
</dbReference>
<accession>A0A6L8VEM8</accession>
<dbReference type="GO" id="GO:0016787">
    <property type="term" value="F:hydrolase activity"/>
    <property type="evidence" value="ECO:0007669"/>
    <property type="project" value="UniProtKB-KW"/>
</dbReference>
<dbReference type="Proteomes" id="UP000477083">
    <property type="component" value="Unassembled WGS sequence"/>
</dbReference>
<dbReference type="PANTHER" id="PTHR14859:SF15">
    <property type="entry name" value="ENDONUCLEASE_EXONUCLEASE_PHOSPHATASE DOMAIN-CONTAINING PROTEIN"/>
    <property type="match status" value="1"/>
</dbReference>
<dbReference type="Gene3D" id="3.60.10.10">
    <property type="entry name" value="Endonuclease/exonuclease/phosphatase"/>
    <property type="match status" value="1"/>
</dbReference>
<reference evidence="2 3" key="1">
    <citation type="submission" date="2020-01" db="EMBL/GenBank/DDBJ databases">
        <title>Frigidibacter albus SP32T (=CGMCC 1.13995T).</title>
        <authorList>
            <person name="Liao X."/>
        </authorList>
    </citation>
    <scope>NUCLEOTIDE SEQUENCE [LARGE SCALE GENOMIC DNA]</scope>
    <source>
        <strain evidence="2 3">SP32</strain>
    </source>
</reference>
<dbReference type="RefSeq" id="WP_161343492.1">
    <property type="nucleotide sequence ID" value="NZ_BMGW01000002.1"/>
</dbReference>
<evidence type="ECO:0000259" key="1">
    <source>
        <dbReference type="Pfam" id="PF03372"/>
    </source>
</evidence>
<dbReference type="OrthoDB" id="9813425at2"/>
<keyword evidence="3" id="KW-1185">Reference proteome</keyword>
<evidence type="ECO:0000313" key="2">
    <source>
        <dbReference type="EMBL" id="MZQ88166.1"/>
    </source>
</evidence>
<dbReference type="SUPFAM" id="SSF56219">
    <property type="entry name" value="DNase I-like"/>
    <property type="match status" value="1"/>
</dbReference>
<protein>
    <submittedName>
        <fullName evidence="2">Metal-dependent hydrolase</fullName>
    </submittedName>
</protein>
<proteinExistence type="predicted"/>
<dbReference type="EMBL" id="WWNR01000002">
    <property type="protein sequence ID" value="MZQ88166.1"/>
    <property type="molecule type" value="Genomic_DNA"/>
</dbReference>
<dbReference type="InterPro" id="IPR005135">
    <property type="entry name" value="Endo/exonuclease/phosphatase"/>
</dbReference>
<dbReference type="GO" id="GO:0006506">
    <property type="term" value="P:GPI anchor biosynthetic process"/>
    <property type="evidence" value="ECO:0007669"/>
    <property type="project" value="TreeGrafter"/>
</dbReference>
<feature type="domain" description="Endonuclease/exonuclease/phosphatase" evidence="1">
    <location>
        <begin position="6"/>
        <end position="220"/>
    </location>
</feature>
<dbReference type="InterPro" id="IPR036691">
    <property type="entry name" value="Endo/exonu/phosph_ase_sf"/>
</dbReference>
<dbReference type="GO" id="GO:0016020">
    <property type="term" value="C:membrane"/>
    <property type="evidence" value="ECO:0007669"/>
    <property type="project" value="GOC"/>
</dbReference>